<organism evidence="1 2">
    <name type="scientific">Mytilus edulis</name>
    <name type="common">Blue mussel</name>
    <dbReference type="NCBI Taxonomy" id="6550"/>
    <lineage>
        <taxon>Eukaryota</taxon>
        <taxon>Metazoa</taxon>
        <taxon>Spiralia</taxon>
        <taxon>Lophotrochozoa</taxon>
        <taxon>Mollusca</taxon>
        <taxon>Bivalvia</taxon>
        <taxon>Autobranchia</taxon>
        <taxon>Pteriomorphia</taxon>
        <taxon>Mytilida</taxon>
        <taxon>Mytiloidea</taxon>
        <taxon>Mytilidae</taxon>
        <taxon>Mytilinae</taxon>
        <taxon>Mytilus</taxon>
    </lineage>
</organism>
<name>A0A8S3TSU6_MYTED</name>
<proteinExistence type="predicted"/>
<gene>
    <name evidence="1" type="ORF">MEDL_47050</name>
</gene>
<keyword evidence="2" id="KW-1185">Reference proteome</keyword>
<protein>
    <submittedName>
        <fullName evidence="1">Uncharacterized protein</fullName>
    </submittedName>
</protein>
<evidence type="ECO:0000313" key="2">
    <source>
        <dbReference type="Proteomes" id="UP000683360"/>
    </source>
</evidence>
<reference evidence="1" key="1">
    <citation type="submission" date="2021-03" db="EMBL/GenBank/DDBJ databases">
        <authorList>
            <person name="Bekaert M."/>
        </authorList>
    </citation>
    <scope>NUCLEOTIDE SEQUENCE</scope>
</reference>
<dbReference type="EMBL" id="CAJPWZ010002240">
    <property type="protein sequence ID" value="CAG2234419.1"/>
    <property type="molecule type" value="Genomic_DNA"/>
</dbReference>
<sequence length="223" mass="26349">MLRVSIWEYCKSKRPYDLKKYARHEKDITKDEIDRATRTWITDIQNEKFSSENEPLANPSKDKNLPLDIARRLEVALMLSNREFVSKLENAETCCIDEDTERHYIKRLRELEKYETELAINFAEVRKDLVCLRSQNQIKKEIDKWKQDDIKYVPTNASKYLLHRDKAEQSQLSRITEMESGFGFGSLDICCFEGYANLLPWFVEQGVEINQCTSFHHHSVPHV</sequence>
<dbReference type="OrthoDB" id="6200165at2759"/>
<dbReference type="Proteomes" id="UP000683360">
    <property type="component" value="Unassembled WGS sequence"/>
</dbReference>
<evidence type="ECO:0000313" key="1">
    <source>
        <dbReference type="EMBL" id="CAG2234419.1"/>
    </source>
</evidence>
<dbReference type="AlphaFoldDB" id="A0A8S3TSU6"/>
<comment type="caution">
    <text evidence="1">The sequence shown here is derived from an EMBL/GenBank/DDBJ whole genome shotgun (WGS) entry which is preliminary data.</text>
</comment>
<accession>A0A8S3TSU6</accession>